<protein>
    <submittedName>
        <fullName evidence="3">Uncharacterized protein</fullName>
    </submittedName>
</protein>
<feature type="transmembrane region" description="Helical" evidence="2">
    <location>
        <begin position="63"/>
        <end position="92"/>
    </location>
</feature>
<feature type="region of interest" description="Disordered" evidence="1">
    <location>
        <begin position="1"/>
        <end position="20"/>
    </location>
</feature>
<proteinExistence type="predicted"/>
<dbReference type="EMBL" id="JBHLYR010000044">
    <property type="protein sequence ID" value="MFB9993058.1"/>
    <property type="molecule type" value="Genomic_DNA"/>
</dbReference>
<evidence type="ECO:0000313" key="4">
    <source>
        <dbReference type="Proteomes" id="UP001589733"/>
    </source>
</evidence>
<evidence type="ECO:0000256" key="2">
    <source>
        <dbReference type="SAM" id="Phobius"/>
    </source>
</evidence>
<dbReference type="RefSeq" id="WP_380011117.1">
    <property type="nucleotide sequence ID" value="NZ_JBHLYR010000044.1"/>
</dbReference>
<dbReference type="Proteomes" id="UP001589733">
    <property type="component" value="Unassembled WGS sequence"/>
</dbReference>
<feature type="transmembrane region" description="Helical" evidence="2">
    <location>
        <begin position="104"/>
        <end position="127"/>
    </location>
</feature>
<sequence>MTSEPTSTQTSGPPTTAAPSTLVQTLQGGLNREEQRTQQQRQLDLARRTEEFNQFRALYRWRLWIGSAVFLIAGTWLVADVVLTLAVGWGTLKGSPFRLESSVVIAFLTTSTATVIGLFLVFLRWLYPQGPERSSTERTEEPKGTDRAG</sequence>
<comment type="caution">
    <text evidence="3">The sequence shown here is derived from an EMBL/GenBank/DDBJ whole genome shotgun (WGS) entry which is preliminary data.</text>
</comment>
<gene>
    <name evidence="3" type="ORF">ACFFLM_13875</name>
</gene>
<keyword evidence="2" id="KW-0472">Membrane</keyword>
<name>A0ABV6AZY5_9DEIO</name>
<evidence type="ECO:0000256" key="1">
    <source>
        <dbReference type="SAM" id="MobiDB-lite"/>
    </source>
</evidence>
<organism evidence="3 4">
    <name type="scientific">Deinococcus oregonensis</name>
    <dbReference type="NCBI Taxonomy" id="1805970"/>
    <lineage>
        <taxon>Bacteria</taxon>
        <taxon>Thermotogati</taxon>
        <taxon>Deinococcota</taxon>
        <taxon>Deinococci</taxon>
        <taxon>Deinococcales</taxon>
        <taxon>Deinococcaceae</taxon>
        <taxon>Deinococcus</taxon>
    </lineage>
</organism>
<keyword evidence="4" id="KW-1185">Reference proteome</keyword>
<reference evidence="3 4" key="1">
    <citation type="submission" date="2024-09" db="EMBL/GenBank/DDBJ databases">
        <authorList>
            <person name="Sun Q."/>
            <person name="Mori K."/>
        </authorList>
    </citation>
    <scope>NUCLEOTIDE SEQUENCE [LARGE SCALE GENOMIC DNA]</scope>
    <source>
        <strain evidence="3 4">JCM 13503</strain>
    </source>
</reference>
<accession>A0ABV6AZY5</accession>
<evidence type="ECO:0000313" key="3">
    <source>
        <dbReference type="EMBL" id="MFB9993058.1"/>
    </source>
</evidence>
<keyword evidence="2" id="KW-1133">Transmembrane helix</keyword>
<keyword evidence="2" id="KW-0812">Transmembrane</keyword>